<keyword evidence="3" id="KW-1185">Reference proteome</keyword>
<organism evidence="2 3">
    <name type="scientific">Rugamonas rivuli</name>
    <dbReference type="NCBI Taxonomy" id="2743358"/>
    <lineage>
        <taxon>Bacteria</taxon>
        <taxon>Pseudomonadati</taxon>
        <taxon>Pseudomonadota</taxon>
        <taxon>Betaproteobacteria</taxon>
        <taxon>Burkholderiales</taxon>
        <taxon>Oxalobacteraceae</taxon>
        <taxon>Telluria group</taxon>
        <taxon>Rugamonas</taxon>
    </lineage>
</organism>
<dbReference type="EMBL" id="WHUF01000005">
    <property type="protein sequence ID" value="MQA21554.1"/>
    <property type="molecule type" value="Genomic_DNA"/>
</dbReference>
<keyword evidence="1" id="KW-0732">Signal</keyword>
<feature type="chain" id="PRO_5032390857" evidence="1">
    <location>
        <begin position="23"/>
        <end position="429"/>
    </location>
</feature>
<dbReference type="Pfam" id="PF06097">
    <property type="entry name" value="DUF945"/>
    <property type="match status" value="1"/>
</dbReference>
<dbReference type="Proteomes" id="UP000444318">
    <property type="component" value="Unassembled WGS sequence"/>
</dbReference>
<name>A0A843SHS2_9BURK</name>
<dbReference type="RefSeq" id="WP_152807109.1">
    <property type="nucleotide sequence ID" value="NZ_WHUF01000005.1"/>
</dbReference>
<dbReference type="AlphaFoldDB" id="A0A843SHS2"/>
<comment type="caution">
    <text evidence="2">The sequence shown here is derived from an EMBL/GenBank/DDBJ whole genome shotgun (WGS) entry which is preliminary data.</text>
</comment>
<evidence type="ECO:0000313" key="3">
    <source>
        <dbReference type="Proteomes" id="UP000444318"/>
    </source>
</evidence>
<protein>
    <submittedName>
        <fullName evidence="2">DUF945 family protein</fullName>
    </submittedName>
</protein>
<feature type="signal peptide" evidence="1">
    <location>
        <begin position="1"/>
        <end position="22"/>
    </location>
</feature>
<gene>
    <name evidence="2" type="ORF">GEV01_18700</name>
</gene>
<reference evidence="2 3" key="1">
    <citation type="submission" date="2019-10" db="EMBL/GenBank/DDBJ databases">
        <title>Two novel species isolated from a subtropical stream in China.</title>
        <authorList>
            <person name="Lu H."/>
        </authorList>
    </citation>
    <scope>NUCLEOTIDE SEQUENCE [LARGE SCALE GENOMIC DNA]</scope>
    <source>
        <strain evidence="2 3">FT103W</strain>
    </source>
</reference>
<evidence type="ECO:0000256" key="1">
    <source>
        <dbReference type="SAM" id="SignalP"/>
    </source>
</evidence>
<proteinExistence type="predicted"/>
<sequence length="429" mass="45857">MKTSITAATIAGALLASTSVYAAAPAPVAATSSFMDAISAAGKELNQAMDGQRDVVKRMDIYAKFEFSPAQRPKLKAVFGNERPFPVVRSVGPKGQVIYTSKLMPHAYLDQNGTALSWSELNSRSVASKAGTALDTVMSMQSMSIVGTATAAMLENLSGDFKQMRGPDGIWYGNFNAKLGSLVIRTADAGGTDLKETVRLDDLAARINIERRGKKADLVYGFSVQSIRFGGDRVDRANIGIRVTNLPARAMEDMEKEMNKVQGSGLTEDAQTQVLTKSMLDFAQRMVKSGVSVVIDDISASYRGNTASIKGRVDFDKVVDADFKSPTEFVKKIVARFDVRLPVAMVNDVSRAMAAKQVDPSTPNVADVVDMAGKNLAAMAVGKLLNEGYAVMDKDELRSAIEFKNGKFTFNGKSIAVPGMPAPAAAPAP</sequence>
<dbReference type="InterPro" id="IPR010352">
    <property type="entry name" value="DUF945"/>
</dbReference>
<accession>A0A843SHS2</accession>
<evidence type="ECO:0000313" key="2">
    <source>
        <dbReference type="EMBL" id="MQA21554.1"/>
    </source>
</evidence>